<dbReference type="NCBIfam" id="NF007225">
    <property type="entry name" value="PRK09643.1"/>
    <property type="match status" value="1"/>
</dbReference>
<proteinExistence type="inferred from homology"/>
<keyword evidence="5" id="KW-0804">Transcription</keyword>
<reference evidence="8 9" key="1">
    <citation type="submission" date="2014-07" db="EMBL/GenBank/DDBJ databases">
        <title>Genome Sequencing of Dermacoccus nishinomiyaensis.</title>
        <authorList>
            <person name="Hong K.W."/>
            <person name="Chan K.G."/>
        </authorList>
    </citation>
    <scope>NUCLEOTIDE SEQUENCE [LARGE SCALE GENOMIC DNA]</scope>
    <source>
        <strain evidence="8 9">M25</strain>
    </source>
</reference>
<evidence type="ECO:0000256" key="5">
    <source>
        <dbReference type="ARBA" id="ARBA00023163"/>
    </source>
</evidence>
<dbReference type="NCBIfam" id="TIGR02937">
    <property type="entry name" value="sigma70-ECF"/>
    <property type="match status" value="1"/>
</dbReference>
<feature type="domain" description="RNA polymerase sigma factor 70 region 4 type 2" evidence="7">
    <location>
        <begin position="115"/>
        <end position="167"/>
    </location>
</feature>
<dbReference type="InterPro" id="IPR013249">
    <property type="entry name" value="RNA_pol_sigma70_r4_t2"/>
</dbReference>
<dbReference type="Gene3D" id="1.10.1740.10">
    <property type="match status" value="1"/>
</dbReference>
<dbReference type="SUPFAM" id="SSF88946">
    <property type="entry name" value="Sigma2 domain of RNA polymerase sigma factors"/>
    <property type="match status" value="1"/>
</dbReference>
<keyword evidence="4" id="KW-0238">DNA-binding</keyword>
<dbReference type="Gene3D" id="1.10.10.10">
    <property type="entry name" value="Winged helix-like DNA-binding domain superfamily/Winged helix DNA-binding domain"/>
    <property type="match status" value="1"/>
</dbReference>
<dbReference type="AlphaFoldDB" id="A0A075JEW9"/>
<gene>
    <name evidence="8" type="ORF">HX89_00595</name>
</gene>
<dbReference type="PANTHER" id="PTHR43133:SF50">
    <property type="entry name" value="ECF RNA POLYMERASE SIGMA FACTOR SIGM"/>
    <property type="match status" value="1"/>
</dbReference>
<dbReference type="KEGG" id="dni:HX89_00595"/>
<dbReference type="GO" id="GO:0006352">
    <property type="term" value="P:DNA-templated transcription initiation"/>
    <property type="evidence" value="ECO:0007669"/>
    <property type="project" value="InterPro"/>
</dbReference>
<dbReference type="InterPro" id="IPR013324">
    <property type="entry name" value="RNA_pol_sigma_r3/r4-like"/>
</dbReference>
<keyword evidence="2" id="KW-0805">Transcription regulation</keyword>
<evidence type="ECO:0000256" key="2">
    <source>
        <dbReference type="ARBA" id="ARBA00023015"/>
    </source>
</evidence>
<dbReference type="InterPro" id="IPR014284">
    <property type="entry name" value="RNA_pol_sigma-70_dom"/>
</dbReference>
<sequence length="174" mass="19606">MLRDSTDEELVQAHREGDPDAFGVLFERYKDRMWAVALRTTRDPELAADAVQEGFLAAFRRLESFRGDAKFSTWLHRVVVNSALDRLRRLKPTQEWPEYDIADTRDAHAQTDVRLDVRQALAQLPEGQRLCLVLVDMEGLSVTEAATHLGIAEGTVKSRCARGRTALAGMLADR</sequence>
<dbReference type="Pfam" id="PF04542">
    <property type="entry name" value="Sigma70_r2"/>
    <property type="match status" value="1"/>
</dbReference>
<keyword evidence="9" id="KW-1185">Reference proteome</keyword>
<dbReference type="PANTHER" id="PTHR43133">
    <property type="entry name" value="RNA POLYMERASE ECF-TYPE SIGMA FACTO"/>
    <property type="match status" value="1"/>
</dbReference>
<comment type="similarity">
    <text evidence="1">Belongs to the sigma-70 factor family. ECF subfamily.</text>
</comment>
<dbReference type="GO" id="GO:0016987">
    <property type="term" value="F:sigma factor activity"/>
    <property type="evidence" value="ECO:0007669"/>
    <property type="project" value="UniProtKB-KW"/>
</dbReference>
<dbReference type="CDD" id="cd06171">
    <property type="entry name" value="Sigma70_r4"/>
    <property type="match status" value="1"/>
</dbReference>
<protein>
    <submittedName>
        <fullName evidence="8">RNA polymerase sigma factor SigM</fullName>
    </submittedName>
</protein>
<keyword evidence="3" id="KW-0731">Sigma factor</keyword>
<dbReference type="SUPFAM" id="SSF88659">
    <property type="entry name" value="Sigma3 and sigma4 domains of RNA polymerase sigma factors"/>
    <property type="match status" value="1"/>
</dbReference>
<dbReference type="GO" id="GO:0003677">
    <property type="term" value="F:DNA binding"/>
    <property type="evidence" value="ECO:0007669"/>
    <property type="project" value="UniProtKB-KW"/>
</dbReference>
<evidence type="ECO:0000256" key="3">
    <source>
        <dbReference type="ARBA" id="ARBA00023082"/>
    </source>
</evidence>
<dbReference type="Pfam" id="PF08281">
    <property type="entry name" value="Sigma70_r4_2"/>
    <property type="match status" value="1"/>
</dbReference>
<evidence type="ECO:0000259" key="6">
    <source>
        <dbReference type="Pfam" id="PF04542"/>
    </source>
</evidence>
<dbReference type="HOGENOM" id="CLU_047691_3_0_11"/>
<accession>A0A075JEW9</accession>
<evidence type="ECO:0000256" key="1">
    <source>
        <dbReference type="ARBA" id="ARBA00010641"/>
    </source>
</evidence>
<dbReference type="eggNOG" id="COG1595">
    <property type="taxonomic scope" value="Bacteria"/>
</dbReference>
<dbReference type="EMBL" id="CP008889">
    <property type="protein sequence ID" value="AIF39747.1"/>
    <property type="molecule type" value="Genomic_DNA"/>
</dbReference>
<evidence type="ECO:0000313" key="8">
    <source>
        <dbReference type="EMBL" id="AIF39747.1"/>
    </source>
</evidence>
<evidence type="ECO:0000259" key="7">
    <source>
        <dbReference type="Pfam" id="PF08281"/>
    </source>
</evidence>
<dbReference type="InterPro" id="IPR039425">
    <property type="entry name" value="RNA_pol_sigma-70-like"/>
</dbReference>
<name>A0A075JEW9_9MICO</name>
<dbReference type="OrthoDB" id="3747638at2"/>
<evidence type="ECO:0000256" key="4">
    <source>
        <dbReference type="ARBA" id="ARBA00023125"/>
    </source>
</evidence>
<evidence type="ECO:0000313" key="9">
    <source>
        <dbReference type="Proteomes" id="UP000027986"/>
    </source>
</evidence>
<dbReference type="InterPro" id="IPR013325">
    <property type="entry name" value="RNA_pol_sigma_r2"/>
</dbReference>
<dbReference type="InterPro" id="IPR007627">
    <property type="entry name" value="RNA_pol_sigma70_r2"/>
</dbReference>
<feature type="domain" description="RNA polymerase sigma-70 region 2" evidence="6">
    <location>
        <begin position="25"/>
        <end position="91"/>
    </location>
</feature>
<dbReference type="Proteomes" id="UP000027986">
    <property type="component" value="Chromosome"/>
</dbReference>
<organism evidence="8 9">
    <name type="scientific">Dermacoccus nishinomiyaensis</name>
    <dbReference type="NCBI Taxonomy" id="1274"/>
    <lineage>
        <taxon>Bacteria</taxon>
        <taxon>Bacillati</taxon>
        <taxon>Actinomycetota</taxon>
        <taxon>Actinomycetes</taxon>
        <taxon>Micrococcales</taxon>
        <taxon>Dermacoccaceae</taxon>
        <taxon>Dermacoccus</taxon>
    </lineage>
</organism>
<dbReference type="InterPro" id="IPR036388">
    <property type="entry name" value="WH-like_DNA-bd_sf"/>
</dbReference>